<dbReference type="InterPro" id="IPR039425">
    <property type="entry name" value="RNA_pol_sigma-70-like"/>
</dbReference>
<dbReference type="Gene3D" id="1.10.10.10">
    <property type="entry name" value="Winged helix-like DNA-binding domain superfamily/Winged helix DNA-binding domain"/>
    <property type="match status" value="1"/>
</dbReference>
<dbReference type="EMBL" id="JBHSHD010000010">
    <property type="protein sequence ID" value="MFC4821704.1"/>
    <property type="molecule type" value="Genomic_DNA"/>
</dbReference>
<accession>A0ABV9R1P7</accession>
<proteinExistence type="inferred from homology"/>
<dbReference type="PANTHER" id="PTHR43133:SF39">
    <property type="entry name" value="SIMILAR TO RNA POLYMERASE SIGMA-E FACTOR"/>
    <property type="match status" value="1"/>
</dbReference>
<dbReference type="Proteomes" id="UP001595886">
    <property type="component" value="Unassembled WGS sequence"/>
</dbReference>
<dbReference type="InterPro" id="IPR053812">
    <property type="entry name" value="HTH_Sigma70_ECF-like"/>
</dbReference>
<comment type="similarity">
    <text evidence="1">Belongs to the sigma-70 factor family. ECF subfamily.</text>
</comment>
<name>A0ABV9R1P7_9GAMM</name>
<evidence type="ECO:0000313" key="6">
    <source>
        <dbReference type="EMBL" id="MFC4821704.1"/>
    </source>
</evidence>
<dbReference type="InterPro" id="IPR013325">
    <property type="entry name" value="RNA_pol_sigma_r2"/>
</dbReference>
<keyword evidence="3" id="KW-0731">Sigma factor</keyword>
<reference evidence="7" key="1">
    <citation type="journal article" date="2019" name="Int. J. Syst. Evol. Microbiol.">
        <title>The Global Catalogue of Microorganisms (GCM) 10K type strain sequencing project: providing services to taxonomists for standard genome sequencing and annotation.</title>
        <authorList>
            <consortium name="The Broad Institute Genomics Platform"/>
            <consortium name="The Broad Institute Genome Sequencing Center for Infectious Disease"/>
            <person name="Wu L."/>
            <person name="Ma J."/>
        </authorList>
    </citation>
    <scope>NUCLEOTIDE SEQUENCE [LARGE SCALE GENOMIC DNA]</scope>
    <source>
        <strain evidence="7">CCUG 30340</strain>
    </source>
</reference>
<dbReference type="RefSeq" id="WP_380022215.1">
    <property type="nucleotide sequence ID" value="NZ_JBHSHD010000010.1"/>
</dbReference>
<dbReference type="InterPro" id="IPR036388">
    <property type="entry name" value="WH-like_DNA-bd_sf"/>
</dbReference>
<evidence type="ECO:0000256" key="1">
    <source>
        <dbReference type="ARBA" id="ARBA00010641"/>
    </source>
</evidence>
<evidence type="ECO:0000313" key="7">
    <source>
        <dbReference type="Proteomes" id="UP001595886"/>
    </source>
</evidence>
<dbReference type="SUPFAM" id="SSF88659">
    <property type="entry name" value="Sigma3 and sigma4 domains of RNA polymerase sigma factors"/>
    <property type="match status" value="1"/>
</dbReference>
<dbReference type="InterPro" id="IPR013324">
    <property type="entry name" value="RNA_pol_sigma_r3/r4-like"/>
</dbReference>
<feature type="domain" description="RNA polymerase sigma-70 ECF-like HTH" evidence="5">
    <location>
        <begin position="5"/>
        <end position="183"/>
    </location>
</feature>
<comment type="caution">
    <text evidence="6">The sequence shown here is derived from an EMBL/GenBank/DDBJ whole genome shotgun (WGS) entry which is preliminary data.</text>
</comment>
<keyword evidence="7" id="KW-1185">Reference proteome</keyword>
<gene>
    <name evidence="6" type="ORF">ACFO6Q_15330</name>
</gene>
<dbReference type="SUPFAM" id="SSF88946">
    <property type="entry name" value="Sigma2 domain of RNA polymerase sigma factors"/>
    <property type="match status" value="1"/>
</dbReference>
<evidence type="ECO:0000256" key="2">
    <source>
        <dbReference type="ARBA" id="ARBA00023015"/>
    </source>
</evidence>
<keyword evidence="4" id="KW-0804">Transcription</keyword>
<dbReference type="PANTHER" id="PTHR43133">
    <property type="entry name" value="RNA POLYMERASE ECF-TYPE SIGMA FACTO"/>
    <property type="match status" value="1"/>
</dbReference>
<evidence type="ECO:0000256" key="4">
    <source>
        <dbReference type="ARBA" id="ARBA00023163"/>
    </source>
</evidence>
<dbReference type="NCBIfam" id="TIGR02999">
    <property type="entry name" value="Sig-70_X6"/>
    <property type="match status" value="1"/>
</dbReference>
<dbReference type="NCBIfam" id="TIGR02937">
    <property type="entry name" value="sigma70-ECF"/>
    <property type="match status" value="1"/>
</dbReference>
<keyword evidence="2" id="KW-0805">Transcription regulation</keyword>
<dbReference type="InterPro" id="IPR011517">
    <property type="entry name" value="RNA_pol_sigma70_ECF-like"/>
</dbReference>
<protein>
    <submittedName>
        <fullName evidence="6">ECF-type sigma factor</fullName>
    </submittedName>
</protein>
<evidence type="ECO:0000256" key="3">
    <source>
        <dbReference type="ARBA" id="ARBA00023082"/>
    </source>
</evidence>
<sequence length="184" mass="20839">MPDDSITLLLHRWRSGDVEALEHLLPKVYADLRALARHQLHGNRGSTLQPTALVHDMLLRFMQGNKVSLNDSAHFFKAAARTMRNLIADRARRAQTDKHGGGYQRTDLLDALQLPVPADTDLELLDAALTDLEAIKPDLARIVELRYFVGLKVHEVAALLGVDESTVYRDWAFARAWLRERMHS</sequence>
<dbReference type="Pfam" id="PF07638">
    <property type="entry name" value="Sigma70_ECF"/>
    <property type="match status" value="1"/>
</dbReference>
<evidence type="ECO:0000259" key="5">
    <source>
        <dbReference type="Pfam" id="PF07638"/>
    </source>
</evidence>
<organism evidence="6 7">
    <name type="scientific">Dokdonella ginsengisoli</name>
    <dbReference type="NCBI Taxonomy" id="363846"/>
    <lineage>
        <taxon>Bacteria</taxon>
        <taxon>Pseudomonadati</taxon>
        <taxon>Pseudomonadota</taxon>
        <taxon>Gammaproteobacteria</taxon>
        <taxon>Lysobacterales</taxon>
        <taxon>Rhodanobacteraceae</taxon>
        <taxon>Dokdonella</taxon>
    </lineage>
</organism>
<dbReference type="InterPro" id="IPR014284">
    <property type="entry name" value="RNA_pol_sigma-70_dom"/>
</dbReference>